<feature type="domain" description="Tyr recombinase" evidence="4">
    <location>
        <begin position="246"/>
        <end position="423"/>
    </location>
</feature>
<name>A0AAD1KBQ8_9GAMM</name>
<evidence type="ECO:0000313" key="6">
    <source>
        <dbReference type="Proteomes" id="UP000825078"/>
    </source>
</evidence>
<dbReference type="EMBL" id="AP024613">
    <property type="protein sequence ID" value="BCV46120.1"/>
    <property type="molecule type" value="Genomic_DNA"/>
</dbReference>
<dbReference type="InterPro" id="IPR002104">
    <property type="entry name" value="Integrase_catalytic"/>
</dbReference>
<dbReference type="InterPro" id="IPR025166">
    <property type="entry name" value="Integrase_DNA_bind_dom"/>
</dbReference>
<dbReference type="GO" id="GO:0006310">
    <property type="term" value="P:DNA recombination"/>
    <property type="evidence" value="ECO:0007669"/>
    <property type="project" value="UniProtKB-KW"/>
</dbReference>
<evidence type="ECO:0000259" key="4">
    <source>
        <dbReference type="PROSITE" id="PS51898"/>
    </source>
</evidence>
<dbReference type="Proteomes" id="UP000825078">
    <property type="component" value="Chromosome"/>
</dbReference>
<dbReference type="SUPFAM" id="SSF56349">
    <property type="entry name" value="DNA breaking-rejoining enzymes"/>
    <property type="match status" value="1"/>
</dbReference>
<dbReference type="PROSITE" id="PS51898">
    <property type="entry name" value="TYR_RECOMBINASE"/>
    <property type="match status" value="1"/>
</dbReference>
<evidence type="ECO:0000256" key="2">
    <source>
        <dbReference type="ARBA" id="ARBA00022908"/>
    </source>
</evidence>
<dbReference type="AlphaFoldDB" id="A0AAD1KBQ8"/>
<organism evidence="5 6">
    <name type="scientific">Shewanella algae</name>
    <dbReference type="NCBI Taxonomy" id="38313"/>
    <lineage>
        <taxon>Bacteria</taxon>
        <taxon>Pseudomonadati</taxon>
        <taxon>Pseudomonadota</taxon>
        <taxon>Gammaproteobacteria</taxon>
        <taxon>Alteromonadales</taxon>
        <taxon>Shewanellaceae</taxon>
        <taxon>Shewanella</taxon>
    </lineage>
</organism>
<protein>
    <submittedName>
        <fullName evidence="5">Prophage integrase IntF</fullName>
    </submittedName>
</protein>
<gene>
    <name evidence="5" type="primary">intF</name>
    <name evidence="5" type="ORF">TUM17379_31380</name>
</gene>
<keyword evidence="2" id="KW-0229">DNA integration</keyword>
<dbReference type="RefSeq" id="WP_221054969.1">
    <property type="nucleotide sequence ID" value="NZ_AP024613.1"/>
</dbReference>
<dbReference type="InterPro" id="IPR011010">
    <property type="entry name" value="DNA_brk_join_enz"/>
</dbReference>
<dbReference type="Pfam" id="PF13356">
    <property type="entry name" value="Arm-DNA-bind_3"/>
    <property type="match status" value="1"/>
</dbReference>
<evidence type="ECO:0000256" key="3">
    <source>
        <dbReference type="ARBA" id="ARBA00023172"/>
    </source>
</evidence>
<dbReference type="Gene3D" id="3.30.160.390">
    <property type="entry name" value="Integrase, DNA-binding domain"/>
    <property type="match status" value="1"/>
</dbReference>
<dbReference type="GO" id="GO:0003677">
    <property type="term" value="F:DNA binding"/>
    <property type="evidence" value="ECO:0007669"/>
    <property type="project" value="InterPro"/>
</dbReference>
<dbReference type="PANTHER" id="PTHR30629">
    <property type="entry name" value="PROPHAGE INTEGRASE"/>
    <property type="match status" value="1"/>
</dbReference>
<dbReference type="InterPro" id="IPR013762">
    <property type="entry name" value="Integrase-like_cat_sf"/>
</dbReference>
<keyword evidence="3" id="KW-0233">DNA recombination</keyword>
<evidence type="ECO:0000313" key="5">
    <source>
        <dbReference type="EMBL" id="BCV46120.1"/>
    </source>
</evidence>
<dbReference type="GO" id="GO:0015074">
    <property type="term" value="P:DNA integration"/>
    <property type="evidence" value="ECO:0007669"/>
    <property type="project" value="UniProtKB-KW"/>
</dbReference>
<sequence>MANVKSTTTKAISNKVSFTAGRVSDFKCPEGKRDAFLWDTKQPGLGIRAFSSGKKTYIFQAWVNGRTHRTVIGPVESFDIDMARAEAGKLQVAASQNVSPAKVKRERAAAAVAEEQEIKRGLVTLRQVWEEYLAANKSYWGDKHYNDHLKAVQQPGLPWARGKGRVTKAGCLNPLIDVKVGDLTAAKIKNWLERENQSRPGVATQTYRLLFACLNWCSEQEQYIGLVDVHSLRTRDVKKTVTKLKPRHDVLQKEQLPAFFTYVRQIENPVIAAYVQTLLLTGARRNELMSLKWDDVDFQWKSLTIRDKATSQGQDDGFRIIPLTPYVESLLVNLPRRNQWVFSSPTAKSGKLTEPRKSFEPALKAAAIEGLTFHGLRRSFSTLSEWVEVPVGVVAQIMGHKPSATAEKHYKQRPLDLLRKWHVSLEGWFLEQAGINIPKNSSSQMRLIR</sequence>
<reference evidence="5" key="1">
    <citation type="submission" date="2021-05" db="EMBL/GenBank/DDBJ databases">
        <title>Molecular characterization for Shewanella algae harboring chromosomal blaOXA-55-like strains isolated from clinical and environment sample.</title>
        <authorList>
            <person name="Ohama Y."/>
            <person name="Aoki K."/>
            <person name="Harada S."/>
            <person name="Moriya K."/>
            <person name="Ishii Y."/>
            <person name="Tateda K."/>
        </authorList>
    </citation>
    <scope>NUCLEOTIDE SEQUENCE</scope>
    <source>
        <strain evidence="5">TUM17379</strain>
    </source>
</reference>
<dbReference type="PANTHER" id="PTHR30629:SF6">
    <property type="entry name" value="PROPHAGE INTEGRASE INTA-RELATED"/>
    <property type="match status" value="1"/>
</dbReference>
<comment type="similarity">
    <text evidence="1">Belongs to the 'phage' integrase family.</text>
</comment>
<dbReference type="Gene3D" id="1.10.443.10">
    <property type="entry name" value="Intergrase catalytic core"/>
    <property type="match status" value="1"/>
</dbReference>
<dbReference type="Pfam" id="PF00589">
    <property type="entry name" value="Phage_integrase"/>
    <property type="match status" value="1"/>
</dbReference>
<proteinExistence type="inferred from homology"/>
<dbReference type="InterPro" id="IPR050808">
    <property type="entry name" value="Phage_Integrase"/>
</dbReference>
<dbReference type="InterPro" id="IPR038488">
    <property type="entry name" value="Integrase_DNA-bd_sf"/>
</dbReference>
<evidence type="ECO:0000256" key="1">
    <source>
        <dbReference type="ARBA" id="ARBA00008857"/>
    </source>
</evidence>
<accession>A0AAD1KBQ8</accession>
<dbReference type="CDD" id="cd00796">
    <property type="entry name" value="INT_Rci_Hp1_C"/>
    <property type="match status" value="1"/>
</dbReference>